<dbReference type="AlphaFoldDB" id="A0A1F7J4X9"/>
<evidence type="ECO:0000313" key="2">
    <source>
        <dbReference type="Proteomes" id="UP000178558"/>
    </source>
</evidence>
<proteinExistence type="predicted"/>
<name>A0A1F7J4X9_9BACT</name>
<accession>A0A1F7J4X9</accession>
<dbReference type="EMBL" id="MGAQ01000014">
    <property type="protein sequence ID" value="OGK50685.1"/>
    <property type="molecule type" value="Genomic_DNA"/>
</dbReference>
<evidence type="ECO:0000313" key="1">
    <source>
        <dbReference type="EMBL" id="OGK50685.1"/>
    </source>
</evidence>
<gene>
    <name evidence="1" type="ORF">A3B50_00720</name>
</gene>
<sequence>MSFSWEKYEKRNQKFVDAITVTKTGSIGLPKHFYNLHKINQFKYITLFFDKSQKALGIKFSNDDSEKKSSFKINPSEHGYGANIIARSFFKTYNLDTLLYYGKYPYEIDESNAEIGNLYVIKLKEKNQEENVYETEEIPADPSVKQDVAVG</sequence>
<organism evidence="1 2">
    <name type="scientific">Candidatus Roizmanbacteria bacterium RIFCSPLOWO2_01_FULL_40_42</name>
    <dbReference type="NCBI Taxonomy" id="1802066"/>
    <lineage>
        <taxon>Bacteria</taxon>
        <taxon>Candidatus Roizmaniibacteriota</taxon>
    </lineage>
</organism>
<dbReference type="Proteomes" id="UP000178558">
    <property type="component" value="Unassembled WGS sequence"/>
</dbReference>
<protein>
    <submittedName>
        <fullName evidence="1">Uncharacterized protein</fullName>
    </submittedName>
</protein>
<reference evidence="1 2" key="1">
    <citation type="journal article" date="2016" name="Nat. Commun.">
        <title>Thousands of microbial genomes shed light on interconnected biogeochemical processes in an aquifer system.</title>
        <authorList>
            <person name="Anantharaman K."/>
            <person name="Brown C.T."/>
            <person name="Hug L.A."/>
            <person name="Sharon I."/>
            <person name="Castelle C.J."/>
            <person name="Probst A.J."/>
            <person name="Thomas B.C."/>
            <person name="Singh A."/>
            <person name="Wilkins M.J."/>
            <person name="Karaoz U."/>
            <person name="Brodie E.L."/>
            <person name="Williams K.H."/>
            <person name="Hubbard S.S."/>
            <person name="Banfield J.F."/>
        </authorList>
    </citation>
    <scope>NUCLEOTIDE SEQUENCE [LARGE SCALE GENOMIC DNA]</scope>
</reference>
<comment type="caution">
    <text evidence="1">The sequence shown here is derived from an EMBL/GenBank/DDBJ whole genome shotgun (WGS) entry which is preliminary data.</text>
</comment>